<evidence type="ECO:0000313" key="1">
    <source>
        <dbReference type="EMBL" id="CAG8621458.1"/>
    </source>
</evidence>
<evidence type="ECO:0000313" key="2">
    <source>
        <dbReference type="Proteomes" id="UP000789525"/>
    </source>
</evidence>
<comment type="caution">
    <text evidence="1">The sequence shown here is derived from an EMBL/GenBank/DDBJ whole genome shotgun (WGS) entry which is preliminary data.</text>
</comment>
<gene>
    <name evidence="1" type="ORF">ACOLOM_LOCUS7344</name>
</gene>
<dbReference type="Proteomes" id="UP000789525">
    <property type="component" value="Unassembled WGS sequence"/>
</dbReference>
<organism evidence="1 2">
    <name type="scientific">Acaulospora colombiana</name>
    <dbReference type="NCBI Taxonomy" id="27376"/>
    <lineage>
        <taxon>Eukaryota</taxon>
        <taxon>Fungi</taxon>
        <taxon>Fungi incertae sedis</taxon>
        <taxon>Mucoromycota</taxon>
        <taxon>Glomeromycotina</taxon>
        <taxon>Glomeromycetes</taxon>
        <taxon>Diversisporales</taxon>
        <taxon>Acaulosporaceae</taxon>
        <taxon>Acaulospora</taxon>
    </lineage>
</organism>
<sequence length="190" mass="21993">MEATDEEKRWWFEGIRPCINNERNVPFKEFAEKSEKAKAKRFWDHDKGTVMIIELPYGDHEGAICEFISRFRNHFNNMASQDDIRCWGAKSLYDLATGEYKEPDACFVPRRLLNLPNPVLNPCDNGGNPWPTIILEVASFEILDHVKNKVNNFWLIPNRCEDVLPQTSDPGVAIDLYDIQQAVFDAMDKN</sequence>
<name>A0ACA9MXZ0_9GLOM</name>
<accession>A0ACA9MXZ0</accession>
<reference evidence="1" key="1">
    <citation type="submission" date="2021-06" db="EMBL/GenBank/DDBJ databases">
        <authorList>
            <person name="Kallberg Y."/>
            <person name="Tangrot J."/>
            <person name="Rosling A."/>
        </authorList>
    </citation>
    <scope>NUCLEOTIDE SEQUENCE</scope>
    <source>
        <strain evidence="1">CL356</strain>
    </source>
</reference>
<dbReference type="EMBL" id="CAJVPT010016778">
    <property type="protein sequence ID" value="CAG8621458.1"/>
    <property type="molecule type" value="Genomic_DNA"/>
</dbReference>
<protein>
    <submittedName>
        <fullName evidence="1">9418_t:CDS:1</fullName>
    </submittedName>
</protein>
<proteinExistence type="predicted"/>
<keyword evidence="2" id="KW-1185">Reference proteome</keyword>